<dbReference type="GO" id="GO:0009346">
    <property type="term" value="C:ATP-independent citrate lyase complex"/>
    <property type="evidence" value="ECO:0007669"/>
    <property type="project" value="InterPro"/>
</dbReference>
<dbReference type="SUPFAM" id="SSF100950">
    <property type="entry name" value="NagB/RpiA/CoA transferase-like"/>
    <property type="match status" value="2"/>
</dbReference>
<accession>J9FYA2</accession>
<comment type="caution">
    <text evidence="1">The sequence shown here is derived from an EMBL/GenBank/DDBJ whole genome shotgun (WGS) entry which is preliminary data.</text>
</comment>
<proteinExistence type="predicted"/>
<dbReference type="PANTHER" id="PTHR40596">
    <property type="entry name" value="CITRATE LYASE ALPHA CHAIN"/>
    <property type="match status" value="1"/>
</dbReference>
<dbReference type="GO" id="GO:0005737">
    <property type="term" value="C:cytoplasm"/>
    <property type="evidence" value="ECO:0007669"/>
    <property type="project" value="InterPro"/>
</dbReference>
<gene>
    <name evidence="1" type="ORF">EVA_19539</name>
</gene>
<evidence type="ECO:0000313" key="1">
    <source>
        <dbReference type="EMBL" id="EJW92354.1"/>
    </source>
</evidence>
<keyword evidence="1" id="KW-0456">Lyase</keyword>
<dbReference type="GO" id="GO:0008815">
    <property type="term" value="F:citrate (pro-3S)-lyase activity"/>
    <property type="evidence" value="ECO:0007669"/>
    <property type="project" value="UniProtKB-EC"/>
</dbReference>
<organism evidence="1">
    <name type="scientific">gut metagenome</name>
    <dbReference type="NCBI Taxonomy" id="749906"/>
    <lineage>
        <taxon>unclassified sequences</taxon>
        <taxon>metagenomes</taxon>
        <taxon>organismal metagenomes</taxon>
    </lineage>
</organism>
<dbReference type="EC" id="4.1.3.6" evidence="1"/>
<protein>
    <submittedName>
        <fullName evidence="1">Citrate lyase, alpha subunit</fullName>
        <ecNumber evidence="1">4.1.3.6</ecNumber>
    </submittedName>
</protein>
<dbReference type="InterPro" id="IPR037171">
    <property type="entry name" value="NagB/RpiA_transferase-like"/>
</dbReference>
<sequence length="173" mass="17958">MGGKVGKAISKGIMDKPVIFRTHGGRAGDMENGSSKIDIAFLAAPTADNMGNCSGKYGPSACGSLGYAFSDAVHAQKVVVITDNLVSYPLKDTSINEGYVDYVVEVPQIGDPAKIVSGTTKITRDPVGLRIAGLAAQVVKHSGYLKDGFSFQTGAGGASLAVAKYVEEMIGKR</sequence>
<dbReference type="PANTHER" id="PTHR40596:SF1">
    <property type="entry name" value="CITRATE LYASE ALPHA CHAIN"/>
    <property type="match status" value="1"/>
</dbReference>
<dbReference type="GO" id="GO:0006084">
    <property type="term" value="P:acetyl-CoA metabolic process"/>
    <property type="evidence" value="ECO:0007669"/>
    <property type="project" value="InterPro"/>
</dbReference>
<dbReference type="EMBL" id="AMCI01007591">
    <property type="protein sequence ID" value="EJW92354.1"/>
    <property type="molecule type" value="Genomic_DNA"/>
</dbReference>
<dbReference type="Gene3D" id="3.40.1080.10">
    <property type="entry name" value="Glutaconate Coenzyme A-transferase"/>
    <property type="match status" value="2"/>
</dbReference>
<feature type="non-terminal residue" evidence="1">
    <location>
        <position position="173"/>
    </location>
</feature>
<dbReference type="InterPro" id="IPR006472">
    <property type="entry name" value="Citrate_lyase_asu"/>
</dbReference>
<name>J9FYA2_9ZZZZ</name>
<dbReference type="AlphaFoldDB" id="J9FYA2"/>
<dbReference type="GO" id="GO:0008814">
    <property type="term" value="F:citrate CoA-transferase activity"/>
    <property type="evidence" value="ECO:0007669"/>
    <property type="project" value="InterPro"/>
</dbReference>
<reference evidence="1" key="1">
    <citation type="journal article" date="2012" name="PLoS ONE">
        <title>Gene sets for utilization of primary and secondary nutrition supplies in the distal gut of endangered iberian lynx.</title>
        <authorList>
            <person name="Alcaide M."/>
            <person name="Messina E."/>
            <person name="Richter M."/>
            <person name="Bargiela R."/>
            <person name="Peplies J."/>
            <person name="Huws S.A."/>
            <person name="Newbold C.J."/>
            <person name="Golyshin P.N."/>
            <person name="Simon M.A."/>
            <person name="Lopez G."/>
            <person name="Yakimov M.M."/>
            <person name="Ferrer M."/>
        </authorList>
    </citation>
    <scope>NUCLEOTIDE SEQUENCE</scope>
</reference>
<dbReference type="Pfam" id="PF04223">
    <property type="entry name" value="CitF"/>
    <property type="match status" value="1"/>
</dbReference>